<keyword evidence="2" id="KW-1185">Reference proteome</keyword>
<organism evidence="1 2">
    <name type="scientific">Kipferlia bialata</name>
    <dbReference type="NCBI Taxonomy" id="797122"/>
    <lineage>
        <taxon>Eukaryota</taxon>
        <taxon>Metamonada</taxon>
        <taxon>Carpediemonas-like organisms</taxon>
        <taxon>Kipferlia</taxon>
    </lineage>
</organism>
<evidence type="ECO:0000313" key="2">
    <source>
        <dbReference type="Proteomes" id="UP000265618"/>
    </source>
</evidence>
<proteinExistence type="predicted"/>
<reference evidence="1 2" key="1">
    <citation type="journal article" date="2018" name="PLoS ONE">
        <title>The draft genome of Kipferlia bialata reveals reductive genome evolution in fornicate parasites.</title>
        <authorList>
            <person name="Tanifuji G."/>
            <person name="Takabayashi S."/>
            <person name="Kume K."/>
            <person name="Takagi M."/>
            <person name="Nakayama T."/>
            <person name="Kamikawa R."/>
            <person name="Inagaki Y."/>
            <person name="Hashimoto T."/>
        </authorList>
    </citation>
    <scope>NUCLEOTIDE SEQUENCE [LARGE SCALE GENOMIC DNA]</scope>
    <source>
        <strain evidence="1">NY0173</strain>
    </source>
</reference>
<name>A0A9K3CPW0_9EUKA</name>
<gene>
    <name evidence="1" type="ORF">KIPB_000074</name>
</gene>
<accession>A0A9K3CPW0</accession>
<comment type="caution">
    <text evidence="1">The sequence shown here is derived from an EMBL/GenBank/DDBJ whole genome shotgun (WGS) entry which is preliminary data.</text>
</comment>
<sequence length="349" mass="38883">MESDIDLHLSLAERIQIFQRAENFETRWLSLDLRDFCRESKYPECLICLSDSEFQTVDKAINDLYIREAAILGSDKLQDSLAWDLIEDETVTIIDDAMTFTKAPFLASIHGLLQQGIERVKTGGTVSMADCALAQTLSKCLVKIFRNCWDQSLYGETHHSPALGLFCNHGVLLTLLEFSALPRRVHNNQMGTELDLSDIWSATMTWLIGILSWPTHSPARSGIVHWLSSNICILESLILNSVGAIEDEMWLRIPKARMMRDYNGGPPPYVPLADSISDSFHKLVSLLLTATMSDAADACQVSVSGESVTHDDSGAATLGRAVRGSITLMTCLEGVVSLRWQFWTDQQNN</sequence>
<evidence type="ECO:0000313" key="1">
    <source>
        <dbReference type="EMBL" id="GIQ79429.1"/>
    </source>
</evidence>
<protein>
    <submittedName>
        <fullName evidence="1">Uncharacterized protein</fullName>
    </submittedName>
</protein>
<dbReference type="AlphaFoldDB" id="A0A9K3CPW0"/>
<dbReference type="EMBL" id="BDIP01000005">
    <property type="protein sequence ID" value="GIQ79429.1"/>
    <property type="molecule type" value="Genomic_DNA"/>
</dbReference>
<dbReference type="Proteomes" id="UP000265618">
    <property type="component" value="Unassembled WGS sequence"/>
</dbReference>